<keyword evidence="1" id="KW-0575">Peroxidase</keyword>
<accession>A0ACC1YGZ8</accession>
<name>A0ACC1YGZ8_MELAZ</name>
<proteinExistence type="predicted"/>
<sequence>MRAARNSLIVFLDSLLVIGIAQAGGLTMNFYGESCKNAETIGCDASILLDPVDNTTQSEKQARPNLTLEGFDVIDEIKTEIEKIFPGTVSCAEILALTARDAISFTIARDILAIPVSTVASESAFSTAGRVVSPHRNRLHPNTVEALMCSQSWLRNDKRPILTSIENATSTFMQGDIEDFEEDEEES</sequence>
<reference evidence="1 2" key="1">
    <citation type="journal article" date="2023" name="Science">
        <title>Complex scaffold remodeling in plant triterpene biosynthesis.</title>
        <authorList>
            <person name="De La Pena R."/>
            <person name="Hodgson H."/>
            <person name="Liu J.C."/>
            <person name="Stephenson M.J."/>
            <person name="Martin A.C."/>
            <person name="Owen C."/>
            <person name="Harkess A."/>
            <person name="Leebens-Mack J."/>
            <person name="Jimenez L.E."/>
            <person name="Osbourn A."/>
            <person name="Sattely E.S."/>
        </authorList>
    </citation>
    <scope>NUCLEOTIDE SEQUENCE [LARGE SCALE GENOMIC DNA]</scope>
    <source>
        <strain evidence="2">cv. JPN11</strain>
        <tissue evidence="1">Leaf</tissue>
    </source>
</reference>
<keyword evidence="1" id="KW-0560">Oxidoreductase</keyword>
<comment type="caution">
    <text evidence="1">The sequence shown here is derived from an EMBL/GenBank/DDBJ whole genome shotgun (WGS) entry which is preliminary data.</text>
</comment>
<evidence type="ECO:0000313" key="2">
    <source>
        <dbReference type="Proteomes" id="UP001164539"/>
    </source>
</evidence>
<dbReference type="EMBL" id="CM051396">
    <property type="protein sequence ID" value="KAJ4722279.1"/>
    <property type="molecule type" value="Genomic_DNA"/>
</dbReference>
<keyword evidence="2" id="KW-1185">Reference proteome</keyword>
<dbReference type="Proteomes" id="UP001164539">
    <property type="component" value="Chromosome 3"/>
</dbReference>
<gene>
    <name evidence="1" type="ORF">OWV82_005804</name>
</gene>
<protein>
    <submittedName>
        <fullName evidence="1">Peroxidase</fullName>
    </submittedName>
</protein>
<evidence type="ECO:0000313" key="1">
    <source>
        <dbReference type="EMBL" id="KAJ4722279.1"/>
    </source>
</evidence>
<organism evidence="1 2">
    <name type="scientific">Melia azedarach</name>
    <name type="common">Chinaberry tree</name>
    <dbReference type="NCBI Taxonomy" id="155640"/>
    <lineage>
        <taxon>Eukaryota</taxon>
        <taxon>Viridiplantae</taxon>
        <taxon>Streptophyta</taxon>
        <taxon>Embryophyta</taxon>
        <taxon>Tracheophyta</taxon>
        <taxon>Spermatophyta</taxon>
        <taxon>Magnoliopsida</taxon>
        <taxon>eudicotyledons</taxon>
        <taxon>Gunneridae</taxon>
        <taxon>Pentapetalae</taxon>
        <taxon>rosids</taxon>
        <taxon>malvids</taxon>
        <taxon>Sapindales</taxon>
        <taxon>Meliaceae</taxon>
        <taxon>Melia</taxon>
    </lineage>
</organism>